<dbReference type="GO" id="GO:0000976">
    <property type="term" value="F:transcription cis-regulatory region binding"/>
    <property type="evidence" value="ECO:0007669"/>
    <property type="project" value="TreeGrafter"/>
</dbReference>
<evidence type="ECO:0000259" key="5">
    <source>
        <dbReference type="PROSITE" id="PS50977"/>
    </source>
</evidence>
<evidence type="ECO:0000256" key="1">
    <source>
        <dbReference type="ARBA" id="ARBA00023015"/>
    </source>
</evidence>
<comment type="caution">
    <text evidence="6">The sequence shown here is derived from an EMBL/GenBank/DDBJ whole genome shotgun (WGS) entry which is preliminary data.</text>
</comment>
<dbReference type="PANTHER" id="PTHR30055">
    <property type="entry name" value="HTH-TYPE TRANSCRIPTIONAL REGULATOR RUTR"/>
    <property type="match status" value="1"/>
</dbReference>
<keyword evidence="1" id="KW-0805">Transcription regulation</keyword>
<name>A0A7M4DH03_9MICO</name>
<dbReference type="InterPro" id="IPR009057">
    <property type="entry name" value="Homeodomain-like_sf"/>
</dbReference>
<dbReference type="PROSITE" id="PS50977">
    <property type="entry name" value="HTH_TETR_2"/>
    <property type="match status" value="1"/>
</dbReference>
<dbReference type="RefSeq" id="WP_156740205.1">
    <property type="nucleotide sequence ID" value="NZ_CACRYJ010000017.1"/>
</dbReference>
<dbReference type="Gene3D" id="1.10.357.10">
    <property type="entry name" value="Tetracycline Repressor, domain 2"/>
    <property type="match status" value="1"/>
</dbReference>
<dbReference type="EMBL" id="CACRYJ010000017">
    <property type="protein sequence ID" value="VZO36196.1"/>
    <property type="molecule type" value="Genomic_DNA"/>
</dbReference>
<evidence type="ECO:0000256" key="4">
    <source>
        <dbReference type="PROSITE-ProRule" id="PRU00335"/>
    </source>
</evidence>
<dbReference type="Pfam" id="PF00440">
    <property type="entry name" value="TetR_N"/>
    <property type="match status" value="1"/>
</dbReference>
<keyword evidence="7" id="KW-1185">Reference proteome</keyword>
<gene>
    <name evidence="6" type="primary">ttgR_2</name>
    <name evidence="6" type="ORF">HALOF300_01400</name>
</gene>
<dbReference type="AlphaFoldDB" id="A0A7M4DH03"/>
<dbReference type="InterPro" id="IPR036271">
    <property type="entry name" value="Tet_transcr_reg_TetR-rel_C_sf"/>
</dbReference>
<dbReference type="GO" id="GO:0003700">
    <property type="term" value="F:DNA-binding transcription factor activity"/>
    <property type="evidence" value="ECO:0007669"/>
    <property type="project" value="TreeGrafter"/>
</dbReference>
<dbReference type="Gene3D" id="1.10.10.60">
    <property type="entry name" value="Homeodomain-like"/>
    <property type="match status" value="1"/>
</dbReference>
<keyword evidence="2 4" id="KW-0238">DNA-binding</keyword>
<evidence type="ECO:0000313" key="7">
    <source>
        <dbReference type="Proteomes" id="UP000419743"/>
    </source>
</evidence>
<dbReference type="InterPro" id="IPR050109">
    <property type="entry name" value="HTH-type_TetR-like_transc_reg"/>
</dbReference>
<dbReference type="PRINTS" id="PR00455">
    <property type="entry name" value="HTHTETR"/>
</dbReference>
<evidence type="ECO:0000256" key="3">
    <source>
        <dbReference type="ARBA" id="ARBA00023163"/>
    </source>
</evidence>
<dbReference type="InterPro" id="IPR001647">
    <property type="entry name" value="HTH_TetR"/>
</dbReference>
<proteinExistence type="predicted"/>
<organism evidence="6 7">
    <name type="scientific">Occultella aeris</name>
    <dbReference type="NCBI Taxonomy" id="2761496"/>
    <lineage>
        <taxon>Bacteria</taxon>
        <taxon>Bacillati</taxon>
        <taxon>Actinomycetota</taxon>
        <taxon>Actinomycetes</taxon>
        <taxon>Micrococcales</taxon>
        <taxon>Ruaniaceae</taxon>
        <taxon>Occultella</taxon>
    </lineage>
</organism>
<accession>A0A7M4DH03</accession>
<feature type="DNA-binding region" description="H-T-H motif" evidence="4">
    <location>
        <begin position="36"/>
        <end position="55"/>
    </location>
</feature>
<feature type="domain" description="HTH tetR-type" evidence="5">
    <location>
        <begin position="13"/>
        <end position="73"/>
    </location>
</feature>
<evidence type="ECO:0000313" key="6">
    <source>
        <dbReference type="EMBL" id="VZO36196.1"/>
    </source>
</evidence>
<evidence type="ECO:0000256" key="2">
    <source>
        <dbReference type="ARBA" id="ARBA00023125"/>
    </source>
</evidence>
<dbReference type="SUPFAM" id="SSF46689">
    <property type="entry name" value="Homeodomain-like"/>
    <property type="match status" value="1"/>
</dbReference>
<sequence>MPRTDEQNVAIRAATRDMIRTAAVREFAARGFSAANIRGIAAEAGLSTGSIYRHYATKEDLFDELLTQAAAGLGAAAERLAGPGRPLDLVRAFAATYLVDLQGDRGEAEFFMVINQGFTSDTPPGTTARLAAAHTSLWRAFADLVRRGQEEGQFAGGDAERLTVAFFAMLSGLTTLRLALGGDLPLPELDLVLRHLTGGDR</sequence>
<dbReference type="Proteomes" id="UP000419743">
    <property type="component" value="Unassembled WGS sequence"/>
</dbReference>
<dbReference type="PANTHER" id="PTHR30055:SF234">
    <property type="entry name" value="HTH-TYPE TRANSCRIPTIONAL REGULATOR BETI"/>
    <property type="match status" value="1"/>
</dbReference>
<reference evidence="6 7" key="1">
    <citation type="submission" date="2019-11" db="EMBL/GenBank/DDBJ databases">
        <authorList>
            <person name="Criscuolo A."/>
        </authorList>
    </citation>
    <scope>NUCLEOTIDE SEQUENCE [LARGE SCALE GENOMIC DNA]</scope>
    <source>
        <strain evidence="6">CIP111667</strain>
    </source>
</reference>
<protein>
    <submittedName>
        <fullName evidence="6">HTH-type transcriptional regulator TtgR</fullName>
    </submittedName>
</protein>
<dbReference type="SUPFAM" id="SSF48498">
    <property type="entry name" value="Tetracyclin repressor-like, C-terminal domain"/>
    <property type="match status" value="1"/>
</dbReference>
<keyword evidence="3" id="KW-0804">Transcription</keyword>